<comment type="function">
    <text evidence="1">Needed for flagellar regrowth and assembly.</text>
</comment>
<dbReference type="PANTHER" id="PTHR34982:SF1">
    <property type="entry name" value="FLAGELLAR ASSEMBLY PROTEIN FLIH"/>
    <property type="match status" value="1"/>
</dbReference>
<evidence type="ECO:0000256" key="4">
    <source>
        <dbReference type="ARBA" id="ARBA00022795"/>
    </source>
</evidence>
<dbReference type="InterPro" id="IPR018035">
    <property type="entry name" value="Flagellar_FliH/T3SS_HrpE"/>
</dbReference>
<reference evidence="8 9" key="1">
    <citation type="journal article" date="2018" name="ISME J.">
        <title>A methanotrophic archaeon couples anaerobic oxidation of methane to Fe(III) reduction.</title>
        <authorList>
            <person name="Cai C."/>
            <person name="Leu A.O."/>
            <person name="Xie G.J."/>
            <person name="Guo J."/>
            <person name="Feng Y."/>
            <person name="Zhao J.X."/>
            <person name="Tyson G.W."/>
            <person name="Yuan Z."/>
            <person name="Hu S."/>
        </authorList>
    </citation>
    <scope>NUCLEOTIDE SEQUENCE [LARGE SCALE GENOMIC DNA]</scope>
    <source>
        <strain evidence="8">FeB_12</strain>
    </source>
</reference>
<protein>
    <recommendedName>
        <fullName evidence="7">Flagellar assembly protein FliH/Type III secretion system HrpE domain-containing protein</fullName>
    </recommendedName>
</protein>
<evidence type="ECO:0000256" key="2">
    <source>
        <dbReference type="ARBA" id="ARBA00006602"/>
    </source>
</evidence>
<evidence type="ECO:0000313" key="9">
    <source>
        <dbReference type="Proteomes" id="UP000250918"/>
    </source>
</evidence>
<dbReference type="AlphaFoldDB" id="A0A855WX07"/>
<dbReference type="GO" id="GO:0044781">
    <property type="term" value="P:bacterial-type flagellum organization"/>
    <property type="evidence" value="ECO:0007669"/>
    <property type="project" value="UniProtKB-KW"/>
</dbReference>
<keyword evidence="6" id="KW-1006">Bacterial flagellum protein export</keyword>
<evidence type="ECO:0000313" key="8">
    <source>
        <dbReference type="EMBL" id="PWB67863.1"/>
    </source>
</evidence>
<keyword evidence="3" id="KW-0813">Transport</keyword>
<gene>
    <name evidence="8" type="ORF">C3F09_12675</name>
</gene>
<accession>A0A855WX07</accession>
<feature type="domain" description="Flagellar assembly protein FliH/Type III secretion system HrpE" evidence="7">
    <location>
        <begin position="129"/>
        <end position="251"/>
    </location>
</feature>
<dbReference type="PANTHER" id="PTHR34982">
    <property type="entry name" value="YOP PROTEINS TRANSLOCATION PROTEIN L"/>
    <property type="match status" value="1"/>
</dbReference>
<dbReference type="Pfam" id="PF02108">
    <property type="entry name" value="FliH"/>
    <property type="match status" value="1"/>
</dbReference>
<evidence type="ECO:0000256" key="6">
    <source>
        <dbReference type="ARBA" id="ARBA00023225"/>
    </source>
</evidence>
<dbReference type="InterPro" id="IPR051472">
    <property type="entry name" value="T3SS_Stator/FliH"/>
</dbReference>
<name>A0A855WX07_9BACT</name>
<comment type="caution">
    <text evidence="8">The sequence shown here is derived from an EMBL/GenBank/DDBJ whole genome shotgun (WGS) entry which is preliminary data.</text>
</comment>
<comment type="similarity">
    <text evidence="2">Belongs to the FliH family.</text>
</comment>
<keyword evidence="4" id="KW-1005">Bacterial flagellum biogenesis</keyword>
<sequence>MSRRPRDALSKRSAVSRKKARSLLPAAAVKRKSLSKIIRHIKPAPSVVVGEQQIDALLEERAAVRLGEIMPRVQFQTNPDGRKVIPIQEVFLIAQALKDEKEMSYKQGLLQGHQRGLEEGRDEARAVLGQFDRAIKDAIDHRSTLLEQARSKILELVLQISRKVTFDAIEADREITIEIINRVIDQLVDRSKLKIKVHPDHLPIMEQNIDRFLIGSTTIKEITFEADPRVRFGGCFIETPSGDIDARLESGFEVVGEAIHGEEDRP</sequence>
<dbReference type="EMBL" id="PQAP01000227">
    <property type="protein sequence ID" value="PWB67863.1"/>
    <property type="molecule type" value="Genomic_DNA"/>
</dbReference>
<evidence type="ECO:0000256" key="3">
    <source>
        <dbReference type="ARBA" id="ARBA00022448"/>
    </source>
</evidence>
<proteinExistence type="inferred from homology"/>
<organism evidence="8 9">
    <name type="scientific">candidate division GN15 bacterium</name>
    <dbReference type="NCBI Taxonomy" id="2072418"/>
    <lineage>
        <taxon>Bacteria</taxon>
        <taxon>candidate division GN15</taxon>
    </lineage>
</organism>
<evidence type="ECO:0000256" key="5">
    <source>
        <dbReference type="ARBA" id="ARBA00022927"/>
    </source>
</evidence>
<dbReference type="Proteomes" id="UP000250918">
    <property type="component" value="Unassembled WGS sequence"/>
</dbReference>
<evidence type="ECO:0000256" key="1">
    <source>
        <dbReference type="ARBA" id="ARBA00003041"/>
    </source>
</evidence>
<keyword evidence="5" id="KW-0653">Protein transport</keyword>
<dbReference type="GO" id="GO:0005829">
    <property type="term" value="C:cytosol"/>
    <property type="evidence" value="ECO:0007669"/>
    <property type="project" value="TreeGrafter"/>
</dbReference>
<evidence type="ECO:0000259" key="7">
    <source>
        <dbReference type="Pfam" id="PF02108"/>
    </source>
</evidence>
<dbReference type="GO" id="GO:0015031">
    <property type="term" value="P:protein transport"/>
    <property type="evidence" value="ECO:0007669"/>
    <property type="project" value="UniProtKB-KW"/>
</dbReference>